<dbReference type="EMBL" id="AZIL01000596">
    <property type="protein sequence ID" value="EWM26871.1"/>
    <property type="molecule type" value="Genomic_DNA"/>
</dbReference>
<gene>
    <name evidence="1" type="ORF">Naga_104506g1</name>
</gene>
<accession>W7U1X6</accession>
<protein>
    <submittedName>
        <fullName evidence="1">Uncharacterized protein</fullName>
    </submittedName>
</protein>
<evidence type="ECO:0000313" key="1">
    <source>
        <dbReference type="EMBL" id="EWM26871.1"/>
    </source>
</evidence>
<comment type="caution">
    <text evidence="1">The sequence shown here is derived from an EMBL/GenBank/DDBJ whole genome shotgun (WGS) entry which is preliminary data.</text>
</comment>
<sequence length="74" mass="8048">MNHDGHVQARAQIAFTDEELVYAYRKALAKGILKVAVSRPPSRPPPALPRLSLLVHSPVSPSLPPFDTFSFSPG</sequence>
<name>W7U1X6_9STRA</name>
<evidence type="ECO:0000313" key="2">
    <source>
        <dbReference type="Proteomes" id="UP000019335"/>
    </source>
</evidence>
<proteinExistence type="predicted"/>
<dbReference type="AlphaFoldDB" id="W7U1X6"/>
<reference evidence="1 2" key="1">
    <citation type="journal article" date="2014" name="Mol. Plant">
        <title>Chromosome Scale Genome Assembly and Transcriptome Profiling of Nannochloropsis gaditana in Nitrogen Depletion.</title>
        <authorList>
            <person name="Corteggiani Carpinelli E."/>
            <person name="Telatin A."/>
            <person name="Vitulo N."/>
            <person name="Forcato C."/>
            <person name="D'Angelo M."/>
            <person name="Schiavon R."/>
            <person name="Vezzi A."/>
            <person name="Giacometti G.M."/>
            <person name="Morosinotto T."/>
            <person name="Valle G."/>
        </authorList>
    </citation>
    <scope>NUCLEOTIDE SEQUENCE [LARGE SCALE GENOMIC DNA]</scope>
    <source>
        <strain evidence="1 2">B-31</strain>
    </source>
</reference>
<organism evidence="1 2">
    <name type="scientific">Nannochloropsis gaditana</name>
    <dbReference type="NCBI Taxonomy" id="72520"/>
    <lineage>
        <taxon>Eukaryota</taxon>
        <taxon>Sar</taxon>
        <taxon>Stramenopiles</taxon>
        <taxon>Ochrophyta</taxon>
        <taxon>Eustigmatophyceae</taxon>
        <taxon>Eustigmatales</taxon>
        <taxon>Monodopsidaceae</taxon>
        <taxon>Nannochloropsis</taxon>
    </lineage>
</organism>
<keyword evidence="2" id="KW-1185">Reference proteome</keyword>
<dbReference type="Proteomes" id="UP000019335">
    <property type="component" value="Chromosome 8"/>
</dbReference>